<keyword evidence="3" id="KW-0347">Helicase</keyword>
<dbReference type="Gene3D" id="3.40.50.300">
    <property type="entry name" value="P-loop containing nucleotide triphosphate hydrolases"/>
    <property type="match status" value="2"/>
</dbReference>
<dbReference type="Pfam" id="PF26076">
    <property type="entry name" value="WHD_DDX60"/>
    <property type="match status" value="1"/>
</dbReference>
<feature type="compositionally biased region" description="Acidic residues" evidence="5">
    <location>
        <begin position="1775"/>
        <end position="1789"/>
    </location>
</feature>
<gene>
    <name evidence="8" type="ORF">B0T24DRAFT_694358</name>
</gene>
<dbReference type="GO" id="GO:0003676">
    <property type="term" value="F:nucleic acid binding"/>
    <property type="evidence" value="ECO:0007669"/>
    <property type="project" value="InterPro"/>
</dbReference>
<feature type="region of interest" description="Disordered" evidence="5">
    <location>
        <begin position="527"/>
        <end position="556"/>
    </location>
</feature>
<dbReference type="PANTHER" id="PTHR44533:SF4">
    <property type="entry name" value="DEAD_H RNA HELICASE, PUTATIVE-RELATED"/>
    <property type="match status" value="1"/>
</dbReference>
<evidence type="ECO:0000256" key="2">
    <source>
        <dbReference type="ARBA" id="ARBA00022801"/>
    </source>
</evidence>
<feature type="domain" description="Helicase ATP-binding" evidence="6">
    <location>
        <begin position="743"/>
        <end position="920"/>
    </location>
</feature>
<dbReference type="InterPro" id="IPR011545">
    <property type="entry name" value="DEAD/DEAH_box_helicase_dom"/>
</dbReference>
<feature type="compositionally biased region" description="Acidic residues" evidence="5">
    <location>
        <begin position="967"/>
        <end position="983"/>
    </location>
</feature>
<feature type="compositionally biased region" description="Basic and acidic residues" evidence="5">
    <location>
        <begin position="536"/>
        <end position="556"/>
    </location>
</feature>
<evidence type="ECO:0000256" key="1">
    <source>
        <dbReference type="ARBA" id="ARBA00022741"/>
    </source>
</evidence>
<sequence>MAPARRTADFNRWRTSLYPLKVDIVGDFAGKALVAIHGESLLTHCLREANVDFNYGLQLLHAVHAVEAFLTKLRDRGCNFHVLWFETEHEKFGALSVDREDTWYKYRLARSVLIEHFACPGNSPSATAFSFSYYSLQSSAFSKYLAENTVHLFLGYDDTEPCDYIQYTPLRMLYAMSTAGYCVGFLNDMEFKSSKAYGRVETPKGNIYPLVVNDLHPAQVKAHKSQKKKIHEDMKRLVQNGLDKSMTAREIVSLHALSRMLEDDPSRKMIDSHRRVAALLVHLVILAHCDLSQRSLRRCSSTHRDFSEVALGLRGGLRSDSDYFIYHFLLNCQESIEDWFDSEFSSLKWDIFDLFDGRLYLAVWDHLGDIRLPRELRNHLDRLGDLLEKESKSDVSGFFPPTLDEGPVEEMRLDNETEPSASLVSSVLPFSHPIVDQYLTKVQLDSAAVPEPQTNPKVFQELTHWHTSKLSLDPKRIPKPRGFMARKKNQMFMADTIAYSASLTGASGKNIEPEIIVACGQNSKSKATAQLSQAKPDTKGKKQQREKSGKKKAQEAAKALKDQKIIGKMAAITSSWKDRCLEFEKEPSLVKRYFKAEKYLSGLSSAYSDDIGAEVSLYICDLLMRIQSAYNIPKSRAHHITAMIWHRATSIAASGVVLTEEAFTLLAGLSASLQIPYMTAPEPALKRQMPFKPVALEGSISPAGTTPVEFQLEFCGPYLERSFDSAADPRVAFKPDAWQRDVLDAIDADKSLFVVAPTSAGKTFISFYAMKKVLQADDDGVLVYVAPTKALVNQIAAEIQARFAKSYYGPGGRAGRSVWAIHTRDYRVNSPLGCQVLVTVPSILQILLLAPVNAQTPTSFSRRVRRIIFDEVHCIGQSEEGIIWEQLLLLAPCPIIALSATVANPLEFKAWLESTQKAKGFELGMVIHNSRYSDLRKFLHAPPVSEWSEFWRLEPVERLEVPGLDAEGGDAEGGDAEGGDADGGDASPFLFVHPVGSMVDRHRDTLNDATLEPRDCLTLWRALMANQADRYPVDPSLAPDQFLPNPVSKSDVVRWEAALKDQLAAWMVDSSSPFEAVRTQLRGQPYASYSAAVQKEEHMTELGGTISRAGRIYVHSRSVSSLVVDLRVRGALPAILFNYDRTSCETILQELLGVLQVAESTYREKSPAWAAKTVAFEEWKKAREAAAHAKAKAGPSKDKGKKTRSSHDGGLDDGDSMADLRRDDAKSREPSAWDMFEPDAPLSIYSFADTTKISKAELEEKLKSLEAIGQQPYLIESLRRGLGIHHAGMNRQYRQVVEMLFRKGYLTVVVATGTLAMGLNMPCKTVVFTGDSVYLTALNYRQASGRSGRRGFDLLGNVVFHNIPPHRALEVMSAKLPDLRGQFPISVTLVLRLFILLHGTDNSAFAADALKSLLTQSRLYLGGPESQMSVVHHLRFSIDYLRRHYLLSATGTPLDFSGLVGHLYYTENAVFAFHALLKEGYFHALCADIARPAKQQTILVELITTLSHLFCRIPCTRYKDADWLDTVVRRSPSTVILPHLPAAAATILRRHNADTLHIFRGYVASYAAQHLADAPDNILPLTKHVVAPTTPGVTMAELLPCRSLPAPAARSPFAALSGFDDTFTSIRDLCGTVRAGVFLEEAAVPYIRTAPAETAGVPWNAYLLDFFKHGDVGALVADNGIKRGDVWFHLKDFELVLATVVASLENFLRPSEGAEGEDGAFGIPGDGGDDEEDDDEQGDSSLPGSKSQVGHPAVVTSKDAEQGGKSNKGKAVLESWEDDDSEEEEEEEALPAAEASPGQHASSSSGDAAPSWAQPGEAGQSLEKVHRAFTMLAAEFGEKFRKTFA</sequence>
<feature type="region of interest" description="Disordered" evidence="5">
    <location>
        <begin position="1187"/>
        <end position="1232"/>
    </location>
</feature>
<organism evidence="8 9">
    <name type="scientific">Lasiosphaeria ovina</name>
    <dbReference type="NCBI Taxonomy" id="92902"/>
    <lineage>
        <taxon>Eukaryota</taxon>
        <taxon>Fungi</taxon>
        <taxon>Dikarya</taxon>
        <taxon>Ascomycota</taxon>
        <taxon>Pezizomycotina</taxon>
        <taxon>Sordariomycetes</taxon>
        <taxon>Sordariomycetidae</taxon>
        <taxon>Sordariales</taxon>
        <taxon>Lasiosphaeriaceae</taxon>
        <taxon>Lasiosphaeria</taxon>
    </lineage>
</organism>
<protein>
    <recommendedName>
        <fullName evidence="10">Helicase</fullName>
    </recommendedName>
</protein>
<accession>A0AAE0KMN8</accession>
<dbReference type="Proteomes" id="UP001287356">
    <property type="component" value="Unassembled WGS sequence"/>
</dbReference>
<dbReference type="SMART" id="SM00490">
    <property type="entry name" value="HELICc"/>
    <property type="match status" value="1"/>
</dbReference>
<evidence type="ECO:0000256" key="3">
    <source>
        <dbReference type="ARBA" id="ARBA00022806"/>
    </source>
</evidence>
<dbReference type="Pfam" id="PF00271">
    <property type="entry name" value="Helicase_C"/>
    <property type="match status" value="1"/>
</dbReference>
<evidence type="ECO:0000313" key="9">
    <source>
        <dbReference type="Proteomes" id="UP001287356"/>
    </source>
</evidence>
<dbReference type="EMBL" id="JAULSN010000002">
    <property type="protein sequence ID" value="KAK3379012.1"/>
    <property type="molecule type" value="Genomic_DNA"/>
</dbReference>
<keyword evidence="1" id="KW-0547">Nucleotide-binding</keyword>
<dbReference type="GO" id="GO:0005524">
    <property type="term" value="F:ATP binding"/>
    <property type="evidence" value="ECO:0007669"/>
    <property type="project" value="UniProtKB-KW"/>
</dbReference>
<dbReference type="SMART" id="SM00487">
    <property type="entry name" value="DEXDc"/>
    <property type="match status" value="1"/>
</dbReference>
<reference evidence="8" key="1">
    <citation type="journal article" date="2023" name="Mol. Phylogenet. Evol.">
        <title>Genome-scale phylogeny and comparative genomics of the fungal order Sordariales.</title>
        <authorList>
            <person name="Hensen N."/>
            <person name="Bonometti L."/>
            <person name="Westerberg I."/>
            <person name="Brannstrom I.O."/>
            <person name="Guillou S."/>
            <person name="Cros-Aarteil S."/>
            <person name="Calhoun S."/>
            <person name="Haridas S."/>
            <person name="Kuo A."/>
            <person name="Mondo S."/>
            <person name="Pangilinan J."/>
            <person name="Riley R."/>
            <person name="LaButti K."/>
            <person name="Andreopoulos B."/>
            <person name="Lipzen A."/>
            <person name="Chen C."/>
            <person name="Yan M."/>
            <person name="Daum C."/>
            <person name="Ng V."/>
            <person name="Clum A."/>
            <person name="Steindorff A."/>
            <person name="Ohm R.A."/>
            <person name="Martin F."/>
            <person name="Silar P."/>
            <person name="Natvig D.O."/>
            <person name="Lalanne C."/>
            <person name="Gautier V."/>
            <person name="Ament-Velasquez S.L."/>
            <person name="Kruys A."/>
            <person name="Hutchinson M.I."/>
            <person name="Powell A.J."/>
            <person name="Barry K."/>
            <person name="Miller A.N."/>
            <person name="Grigoriev I.V."/>
            <person name="Debuchy R."/>
            <person name="Gladieux P."/>
            <person name="Hiltunen Thoren M."/>
            <person name="Johannesson H."/>
        </authorList>
    </citation>
    <scope>NUCLEOTIDE SEQUENCE</scope>
    <source>
        <strain evidence="8">CBS 958.72</strain>
    </source>
</reference>
<dbReference type="PROSITE" id="PS51194">
    <property type="entry name" value="HELICASE_CTER"/>
    <property type="match status" value="1"/>
</dbReference>
<feature type="region of interest" description="Disordered" evidence="5">
    <location>
        <begin position="1711"/>
        <end position="1820"/>
    </location>
</feature>
<dbReference type="GO" id="GO:0005737">
    <property type="term" value="C:cytoplasm"/>
    <property type="evidence" value="ECO:0007669"/>
    <property type="project" value="TreeGrafter"/>
</dbReference>
<dbReference type="SUPFAM" id="SSF52540">
    <property type="entry name" value="P-loop containing nucleoside triphosphate hydrolases"/>
    <property type="match status" value="1"/>
</dbReference>
<dbReference type="InterPro" id="IPR014001">
    <property type="entry name" value="Helicase_ATP-bd"/>
</dbReference>
<dbReference type="GO" id="GO:0004386">
    <property type="term" value="F:helicase activity"/>
    <property type="evidence" value="ECO:0007669"/>
    <property type="project" value="UniProtKB-KW"/>
</dbReference>
<evidence type="ECO:0000313" key="8">
    <source>
        <dbReference type="EMBL" id="KAK3379012.1"/>
    </source>
</evidence>
<dbReference type="FunFam" id="3.40.50.300:FF:001039">
    <property type="entry name" value="ATP-dependent RNA helicase DDX60"/>
    <property type="match status" value="1"/>
</dbReference>
<reference evidence="8" key="2">
    <citation type="submission" date="2023-06" db="EMBL/GenBank/DDBJ databases">
        <authorList>
            <consortium name="Lawrence Berkeley National Laboratory"/>
            <person name="Haridas S."/>
            <person name="Hensen N."/>
            <person name="Bonometti L."/>
            <person name="Westerberg I."/>
            <person name="Brannstrom I.O."/>
            <person name="Guillou S."/>
            <person name="Cros-Aarteil S."/>
            <person name="Calhoun S."/>
            <person name="Kuo A."/>
            <person name="Mondo S."/>
            <person name="Pangilinan J."/>
            <person name="Riley R."/>
            <person name="Labutti K."/>
            <person name="Andreopoulos B."/>
            <person name="Lipzen A."/>
            <person name="Chen C."/>
            <person name="Yanf M."/>
            <person name="Daum C."/>
            <person name="Ng V."/>
            <person name="Clum A."/>
            <person name="Steindorff A."/>
            <person name="Ohm R."/>
            <person name="Martin F."/>
            <person name="Silar P."/>
            <person name="Natvig D."/>
            <person name="Lalanne C."/>
            <person name="Gautier V."/>
            <person name="Ament-Velasquez S.L."/>
            <person name="Kruys A."/>
            <person name="Hutchinson M.I."/>
            <person name="Powell A.J."/>
            <person name="Barry K."/>
            <person name="Miller A.N."/>
            <person name="Grigoriev I.V."/>
            <person name="Debuchy R."/>
            <person name="Gladieux P."/>
            <person name="Thoren M.H."/>
            <person name="Johannesson H."/>
        </authorList>
    </citation>
    <scope>NUCLEOTIDE SEQUENCE</scope>
    <source>
        <strain evidence="8">CBS 958.72</strain>
    </source>
</reference>
<dbReference type="InterPro" id="IPR001650">
    <property type="entry name" value="Helicase_C-like"/>
</dbReference>
<feature type="domain" description="Helicase C-terminal" evidence="7">
    <location>
        <begin position="1219"/>
        <end position="1391"/>
    </location>
</feature>
<evidence type="ECO:0000256" key="5">
    <source>
        <dbReference type="SAM" id="MobiDB-lite"/>
    </source>
</evidence>
<evidence type="ECO:0000259" key="7">
    <source>
        <dbReference type="PROSITE" id="PS51194"/>
    </source>
</evidence>
<keyword evidence="9" id="KW-1185">Reference proteome</keyword>
<dbReference type="InterPro" id="IPR052431">
    <property type="entry name" value="SKI2_subfamily_helicases"/>
</dbReference>
<keyword evidence="2" id="KW-0378">Hydrolase</keyword>
<evidence type="ECO:0008006" key="10">
    <source>
        <dbReference type="Google" id="ProtNLM"/>
    </source>
</evidence>
<dbReference type="InterPro" id="IPR059032">
    <property type="entry name" value="WHD_DDX60"/>
</dbReference>
<dbReference type="PROSITE" id="PS51192">
    <property type="entry name" value="HELICASE_ATP_BIND_1"/>
    <property type="match status" value="1"/>
</dbReference>
<feature type="compositionally biased region" description="Basic and acidic residues" evidence="5">
    <location>
        <begin position="1218"/>
        <end position="1231"/>
    </location>
</feature>
<feature type="region of interest" description="Disordered" evidence="5">
    <location>
        <begin position="963"/>
        <end position="983"/>
    </location>
</feature>
<evidence type="ECO:0000256" key="4">
    <source>
        <dbReference type="ARBA" id="ARBA00022840"/>
    </source>
</evidence>
<comment type="caution">
    <text evidence="8">The sequence shown here is derived from an EMBL/GenBank/DDBJ whole genome shotgun (WGS) entry which is preliminary data.</text>
</comment>
<dbReference type="GO" id="GO:0016787">
    <property type="term" value="F:hydrolase activity"/>
    <property type="evidence" value="ECO:0007669"/>
    <property type="project" value="UniProtKB-KW"/>
</dbReference>
<name>A0AAE0KMN8_9PEZI</name>
<evidence type="ECO:0000259" key="6">
    <source>
        <dbReference type="PROSITE" id="PS51192"/>
    </source>
</evidence>
<dbReference type="Pfam" id="PF00270">
    <property type="entry name" value="DEAD"/>
    <property type="match status" value="1"/>
</dbReference>
<feature type="compositionally biased region" description="Acidic residues" evidence="5">
    <location>
        <begin position="1727"/>
        <end position="1738"/>
    </location>
</feature>
<keyword evidence="4" id="KW-0067">ATP-binding</keyword>
<proteinExistence type="predicted"/>
<dbReference type="PANTHER" id="PTHR44533">
    <property type="entry name" value="DEAD/H RNA HELICASE, PUTATIVE-RELATED"/>
    <property type="match status" value="1"/>
</dbReference>
<dbReference type="InterPro" id="IPR027417">
    <property type="entry name" value="P-loop_NTPase"/>
</dbReference>